<dbReference type="Pfam" id="PF20094">
    <property type="entry name" value="GWxTD_dom"/>
    <property type="match status" value="1"/>
</dbReference>
<evidence type="ECO:0000259" key="2">
    <source>
        <dbReference type="Pfam" id="PF20094"/>
    </source>
</evidence>
<feature type="chain" id="PRO_5032327988" evidence="1">
    <location>
        <begin position="31"/>
        <end position="424"/>
    </location>
</feature>
<proteinExistence type="predicted"/>
<keyword evidence="1" id="KW-0732">Signal</keyword>
<feature type="signal peptide" evidence="1">
    <location>
        <begin position="1"/>
        <end position="30"/>
    </location>
</feature>
<reference evidence="3 4" key="1">
    <citation type="submission" date="2020-04" db="EMBL/GenBank/DDBJ databases">
        <title>Metagenomic profiling of ammonia- and methane-oxidizing microorganisms in a Dutch drinking water treatment plant.</title>
        <authorList>
            <person name="Poghosyan L."/>
            <person name="Leucker S."/>
        </authorList>
    </citation>
    <scope>NUCLEOTIDE SEQUENCE [LARGE SCALE GENOMIC DNA]</scope>
    <source>
        <strain evidence="3">S-RSF-IL-03</strain>
    </source>
</reference>
<dbReference type="InterPro" id="IPR030959">
    <property type="entry name" value="GWxTD_dom"/>
</dbReference>
<gene>
    <name evidence="3" type="ORF">HOP12_00040</name>
</gene>
<dbReference type="Proteomes" id="UP000580839">
    <property type="component" value="Unassembled WGS sequence"/>
</dbReference>
<dbReference type="EMBL" id="JABFRW010000001">
    <property type="protein sequence ID" value="NOT32542.1"/>
    <property type="molecule type" value="Genomic_DNA"/>
</dbReference>
<evidence type="ECO:0000313" key="4">
    <source>
        <dbReference type="Proteomes" id="UP000580839"/>
    </source>
</evidence>
<name>A0A849SB02_UNCEI</name>
<organism evidence="3 4">
    <name type="scientific">Eiseniibacteriota bacterium</name>
    <dbReference type="NCBI Taxonomy" id="2212470"/>
    <lineage>
        <taxon>Bacteria</taxon>
        <taxon>Candidatus Eiseniibacteriota</taxon>
    </lineage>
</organism>
<evidence type="ECO:0000256" key="1">
    <source>
        <dbReference type="SAM" id="SignalP"/>
    </source>
</evidence>
<protein>
    <submittedName>
        <fullName evidence="3">GWxTD domain-containing protein</fullName>
    </submittedName>
</protein>
<dbReference type="NCBIfam" id="TIGR04514">
    <property type="entry name" value="GWxTD_dom"/>
    <property type="match status" value="1"/>
</dbReference>
<evidence type="ECO:0000313" key="3">
    <source>
        <dbReference type="EMBL" id="NOT32542.1"/>
    </source>
</evidence>
<accession>A0A849SB02</accession>
<comment type="caution">
    <text evidence="3">The sequence shown here is derived from an EMBL/GenBank/DDBJ whole genome shotgun (WGS) entry which is preliminary data.</text>
</comment>
<dbReference type="AlphaFoldDB" id="A0A849SB02"/>
<sequence length="424" mass="47761">MNLRPIRPRARMLATLVVLAGAWSSAPARALDLAPLRPDAAPYFLADPVISLDGDGKPTMTVSVSVPFYEVQWVKVGPADRRAARVEFTVVFDPGRGRRQFGDTWERRVVVPTAAASRSPNSRVADRRSFPIPAGRYELRVEVRDLNSGLGSNTQTKIEVPDYSRVPVGFADLELGTVDSAKTFTAEPGRVFGVTVSSMAARATLFDRRAGDWPRKYPFRYRILDDLGEEVVNGALEVSLGHSAEPVLLRPARSDLFIGDYVFVVELVEGSSRWRVERSFTVEQSGPPRGREFETMLEPLAFIATSAEIEALKALAPDRQADGWNEFWRRRDPTPETPRNESLLEFVRRVRYSERHFQGFGPGWRSDMGRIYIQNGPPDQIENRPATSQSSQLELWYYTNPYRRFVFADRDGFGRFQLLNTVGS</sequence>
<feature type="domain" description="GWxTD" evidence="2">
    <location>
        <begin position="277"/>
        <end position="408"/>
    </location>
</feature>